<dbReference type="Pfam" id="PF08241">
    <property type="entry name" value="Methyltransf_11"/>
    <property type="match status" value="1"/>
</dbReference>
<dbReference type="AlphaFoldDB" id="A0A178MA66"/>
<dbReference type="OrthoDB" id="151706at2"/>
<dbReference type="Proteomes" id="UP000078287">
    <property type="component" value="Unassembled WGS sequence"/>
</dbReference>
<dbReference type="STRING" id="1707952.A6A03_14700"/>
<comment type="caution">
    <text evidence="2">The sequence shown here is derived from an EMBL/GenBank/DDBJ whole genome shotgun (WGS) entry which is preliminary data.</text>
</comment>
<name>A0A178MA66_9CHLR</name>
<keyword evidence="2" id="KW-0489">Methyltransferase</keyword>
<dbReference type="Gene3D" id="3.40.50.150">
    <property type="entry name" value="Vaccinia Virus protein VP39"/>
    <property type="match status" value="1"/>
</dbReference>
<accession>A0A178MA66</accession>
<sequence>MIPLLHQPYLARIRHALLAATPAGARVALDVGCGDGSKTLWLRARCASDALLIGIDRDAAALRAAPALAAIAGDAEALPLRDSCVDLIWCVAALQLFADRQRALRELWRVLRPGGTLLIATAGEYWVRLRRHPPALLAALPPVLPLAPADGLADEWTLLLAGAGFAAPQAQAYLLDGAEPAQAALIDSADLAAYAGLPFVASSIAEPDPRPVLFVVSGRK</sequence>
<evidence type="ECO:0000313" key="2">
    <source>
        <dbReference type="EMBL" id="OAN45426.1"/>
    </source>
</evidence>
<dbReference type="CDD" id="cd02440">
    <property type="entry name" value="AdoMet_MTases"/>
    <property type="match status" value="1"/>
</dbReference>
<keyword evidence="3" id="KW-1185">Reference proteome</keyword>
<dbReference type="PANTHER" id="PTHR42912">
    <property type="entry name" value="METHYLTRANSFERASE"/>
    <property type="match status" value="1"/>
</dbReference>
<dbReference type="InterPro" id="IPR013216">
    <property type="entry name" value="Methyltransf_11"/>
</dbReference>
<dbReference type="SUPFAM" id="SSF53335">
    <property type="entry name" value="S-adenosyl-L-methionine-dependent methyltransferases"/>
    <property type="match status" value="1"/>
</dbReference>
<evidence type="ECO:0000259" key="1">
    <source>
        <dbReference type="Pfam" id="PF08241"/>
    </source>
</evidence>
<dbReference type="GO" id="GO:0008757">
    <property type="term" value="F:S-adenosylmethionine-dependent methyltransferase activity"/>
    <property type="evidence" value="ECO:0007669"/>
    <property type="project" value="InterPro"/>
</dbReference>
<dbReference type="InterPro" id="IPR050508">
    <property type="entry name" value="Methyltransf_Superfamily"/>
</dbReference>
<organism evidence="2 3">
    <name type="scientific">Chloroflexus islandicus</name>
    <dbReference type="NCBI Taxonomy" id="1707952"/>
    <lineage>
        <taxon>Bacteria</taxon>
        <taxon>Bacillati</taxon>
        <taxon>Chloroflexota</taxon>
        <taxon>Chloroflexia</taxon>
        <taxon>Chloroflexales</taxon>
        <taxon>Chloroflexineae</taxon>
        <taxon>Chloroflexaceae</taxon>
        <taxon>Chloroflexus</taxon>
    </lineage>
</organism>
<evidence type="ECO:0000313" key="3">
    <source>
        <dbReference type="Proteomes" id="UP000078287"/>
    </source>
</evidence>
<dbReference type="InterPro" id="IPR029063">
    <property type="entry name" value="SAM-dependent_MTases_sf"/>
</dbReference>
<proteinExistence type="predicted"/>
<dbReference type="RefSeq" id="WP_066787627.1">
    <property type="nucleotide sequence ID" value="NZ_LWQS01000055.1"/>
</dbReference>
<gene>
    <name evidence="2" type="ORF">A6A03_14700</name>
</gene>
<dbReference type="EMBL" id="LWQS01000055">
    <property type="protein sequence ID" value="OAN45426.1"/>
    <property type="molecule type" value="Genomic_DNA"/>
</dbReference>
<protein>
    <submittedName>
        <fullName evidence="2">Methyltransferase type 11</fullName>
    </submittedName>
</protein>
<feature type="domain" description="Methyltransferase type 11" evidence="1">
    <location>
        <begin position="29"/>
        <end position="119"/>
    </location>
</feature>
<reference evidence="2 3" key="1">
    <citation type="submission" date="2016-04" db="EMBL/GenBank/DDBJ databases">
        <title>Chloroflexus islandicus sp. nov., a thermophilic filamentous anoxygenic phototrophic bacterium from geyser Strokkur (Iceland).</title>
        <authorList>
            <person name="Gaisin V.A."/>
            <person name="Kalashnikov A.M."/>
            <person name="Sukhacheva M.V."/>
            <person name="Grouzdev D.S."/>
            <person name="Ivanov T.M."/>
            <person name="Kuznetsov B."/>
            <person name="Gorlenko V.M."/>
        </authorList>
    </citation>
    <scope>NUCLEOTIDE SEQUENCE [LARGE SCALE GENOMIC DNA]</scope>
    <source>
        <strain evidence="3">isl-2</strain>
    </source>
</reference>
<dbReference type="GO" id="GO:0032259">
    <property type="term" value="P:methylation"/>
    <property type="evidence" value="ECO:0007669"/>
    <property type="project" value="UniProtKB-KW"/>
</dbReference>
<keyword evidence="2" id="KW-0808">Transferase</keyword>